<gene>
    <name evidence="2" type="ORF">H8705_10765</name>
</gene>
<dbReference type="Proteomes" id="UP000623678">
    <property type="component" value="Unassembled WGS sequence"/>
</dbReference>
<dbReference type="AlphaFoldDB" id="A0A926IHM1"/>
<proteinExistence type="predicted"/>
<feature type="coiled-coil region" evidence="1">
    <location>
        <begin position="29"/>
        <end position="56"/>
    </location>
</feature>
<evidence type="ECO:0000313" key="2">
    <source>
        <dbReference type="EMBL" id="MBC8586064.1"/>
    </source>
</evidence>
<dbReference type="EMBL" id="JACRTD010000008">
    <property type="protein sequence ID" value="MBC8586064.1"/>
    <property type="molecule type" value="Genomic_DNA"/>
</dbReference>
<dbReference type="RefSeq" id="WP_262395785.1">
    <property type="nucleotide sequence ID" value="NZ_JACRTD010000008.1"/>
</dbReference>
<keyword evidence="1" id="KW-0175">Coiled coil</keyword>
<accession>A0A926IHM1</accession>
<evidence type="ECO:0000256" key="1">
    <source>
        <dbReference type="SAM" id="Coils"/>
    </source>
</evidence>
<sequence length="121" mass="14095">MTEKAYLQRVKSAELNGDVVSGTRNPDKMTDAVARIIELQEEINQSVDEYINIKKEVNAELLKLEKPNHYRVLHSRYILYKTWERIACDMNCSYQLVCKLREYALMELEKILKGSNNNVGN</sequence>
<keyword evidence="3" id="KW-1185">Reference proteome</keyword>
<organism evidence="2 3">
    <name type="scientific">Youxingia wuxianensis</name>
    <dbReference type="NCBI Taxonomy" id="2763678"/>
    <lineage>
        <taxon>Bacteria</taxon>
        <taxon>Bacillati</taxon>
        <taxon>Bacillota</taxon>
        <taxon>Clostridia</taxon>
        <taxon>Eubacteriales</taxon>
        <taxon>Oscillospiraceae</taxon>
        <taxon>Youxingia</taxon>
    </lineage>
</organism>
<protein>
    <submittedName>
        <fullName evidence="2">DUF1492 domain-containing protein</fullName>
    </submittedName>
</protein>
<comment type="caution">
    <text evidence="2">The sequence shown here is derived from an EMBL/GenBank/DDBJ whole genome shotgun (WGS) entry which is preliminary data.</text>
</comment>
<evidence type="ECO:0000313" key="3">
    <source>
        <dbReference type="Proteomes" id="UP000623678"/>
    </source>
</evidence>
<dbReference type="Pfam" id="PF07374">
    <property type="entry name" value="DUF1492"/>
    <property type="match status" value="1"/>
</dbReference>
<dbReference type="InterPro" id="IPR010861">
    <property type="entry name" value="DUF1492"/>
</dbReference>
<name>A0A926IHM1_9FIRM</name>
<reference evidence="2" key="1">
    <citation type="submission" date="2020-08" db="EMBL/GenBank/DDBJ databases">
        <title>Genome public.</title>
        <authorList>
            <person name="Liu C."/>
            <person name="Sun Q."/>
        </authorList>
    </citation>
    <scope>NUCLEOTIDE SEQUENCE</scope>
    <source>
        <strain evidence="2">NSJ-64</strain>
    </source>
</reference>